<sequence>MRELFVCLFLVVCVACQPSQNDTQRRVYSGMNIDPMNTQYGAPSVQQLQSAGVQWLRIEFKDASMNSTVSSFNSYDGYISSYFNGGMKILMILDYSTLGGDPGTYGSEQEWEAYTTNFAARAQQVAQHYAALIGEHNIVYEIWNEEDLATPSPSYDPTIPAPSYAYLLQQTYTAIKQVCTSEVIVGGLASGVPSYLQDVINAFSPPGKFYFDGVGIHPYGRRPFNDWPNSSWGFGTITDLVKQYSDVVSGTLPIWVTEMGTNDKSVQGMFPFYAFESVNNQEPLLSPYFFWFCWSDGMVDGFGVLDVNGNPNQSYYSYQAWSELPFNASCCTDYTYW</sequence>
<dbReference type="PANTHER" id="PTHR12631">
    <property type="entry name" value="ALPHA-L-IDURONIDASE"/>
    <property type="match status" value="1"/>
</dbReference>
<organism evidence="2">
    <name type="scientific">Vannella robusta</name>
    <dbReference type="NCBI Taxonomy" id="1487602"/>
    <lineage>
        <taxon>Eukaryota</taxon>
        <taxon>Amoebozoa</taxon>
        <taxon>Discosea</taxon>
        <taxon>Flabellinia</taxon>
        <taxon>Vannellidae</taxon>
        <taxon>Vannella</taxon>
    </lineage>
</organism>
<protein>
    <recommendedName>
        <fullName evidence="3">Glycoside hydrolase family 5 domain-containing protein</fullName>
    </recommendedName>
</protein>
<dbReference type="Gene3D" id="3.20.20.80">
    <property type="entry name" value="Glycosidases"/>
    <property type="match status" value="1"/>
</dbReference>
<dbReference type="GO" id="GO:0004553">
    <property type="term" value="F:hydrolase activity, hydrolyzing O-glycosyl compounds"/>
    <property type="evidence" value="ECO:0007669"/>
    <property type="project" value="TreeGrafter"/>
</dbReference>
<name>A0A7S4IFC0_9EUKA</name>
<dbReference type="AlphaFoldDB" id="A0A7S4IFC0"/>
<reference evidence="2" key="1">
    <citation type="submission" date="2021-01" db="EMBL/GenBank/DDBJ databases">
        <authorList>
            <person name="Corre E."/>
            <person name="Pelletier E."/>
            <person name="Niang G."/>
            <person name="Scheremetjew M."/>
            <person name="Finn R."/>
            <person name="Kale V."/>
            <person name="Holt S."/>
            <person name="Cochrane G."/>
            <person name="Meng A."/>
            <person name="Brown T."/>
            <person name="Cohen L."/>
        </authorList>
    </citation>
    <scope>NUCLEOTIDE SEQUENCE</scope>
    <source>
        <strain evidence="2">DIVA3 518/3/11/1/6</strain>
    </source>
</reference>
<dbReference type="InterPro" id="IPR017853">
    <property type="entry name" value="GH"/>
</dbReference>
<dbReference type="EMBL" id="HBKP01016655">
    <property type="protein sequence ID" value="CAE2227746.1"/>
    <property type="molecule type" value="Transcribed_RNA"/>
</dbReference>
<evidence type="ECO:0000256" key="1">
    <source>
        <dbReference type="SAM" id="SignalP"/>
    </source>
</evidence>
<evidence type="ECO:0000313" key="2">
    <source>
        <dbReference type="EMBL" id="CAE2227746.1"/>
    </source>
</evidence>
<keyword evidence="1" id="KW-0732">Signal</keyword>
<feature type="signal peptide" evidence="1">
    <location>
        <begin position="1"/>
        <end position="16"/>
    </location>
</feature>
<feature type="chain" id="PRO_5031008004" description="Glycoside hydrolase family 5 domain-containing protein" evidence="1">
    <location>
        <begin position="17"/>
        <end position="337"/>
    </location>
</feature>
<dbReference type="InterPro" id="IPR051923">
    <property type="entry name" value="Glycosyl_Hydrolase_39"/>
</dbReference>
<gene>
    <name evidence="2" type="ORF">VSP0166_LOCUS11810</name>
</gene>
<proteinExistence type="predicted"/>
<dbReference type="SUPFAM" id="SSF51445">
    <property type="entry name" value="(Trans)glycosidases"/>
    <property type="match status" value="1"/>
</dbReference>
<dbReference type="PANTHER" id="PTHR12631:SF10">
    <property type="entry name" value="BETA-XYLOSIDASE-LIKE PROTEIN-RELATED"/>
    <property type="match status" value="1"/>
</dbReference>
<evidence type="ECO:0008006" key="3">
    <source>
        <dbReference type="Google" id="ProtNLM"/>
    </source>
</evidence>
<accession>A0A7S4IFC0</accession>